<sequence>MKSRILLIDSSLAKATFVSGRKTASASRNPAQQVASRRMGEGRVRVTSHNPTSRHPWLATRWLHPRRTYTTRILVHLAAGHDM</sequence>
<dbReference type="AlphaFoldDB" id="A0A1S8A645"/>
<evidence type="ECO:0000256" key="1">
    <source>
        <dbReference type="SAM" id="MobiDB-lite"/>
    </source>
</evidence>
<gene>
    <name evidence="2" type="ORF">SAMD00023353_0700850</name>
</gene>
<evidence type="ECO:0000313" key="3">
    <source>
        <dbReference type="Proteomes" id="UP000054516"/>
    </source>
</evidence>
<reference evidence="2" key="1">
    <citation type="submission" date="2016-03" db="EMBL/GenBank/DDBJ databases">
        <title>Draft genome sequence of Rosellinia necatrix.</title>
        <authorList>
            <person name="Kanematsu S."/>
        </authorList>
    </citation>
    <scope>NUCLEOTIDE SEQUENCE [LARGE SCALE GENOMIC DNA]</scope>
    <source>
        <strain evidence="2">W97</strain>
    </source>
</reference>
<dbReference type="Proteomes" id="UP000054516">
    <property type="component" value="Unassembled WGS sequence"/>
</dbReference>
<evidence type="ECO:0000313" key="2">
    <source>
        <dbReference type="EMBL" id="GAW25462.1"/>
    </source>
</evidence>
<accession>A0A1S8A645</accession>
<feature type="compositionally biased region" description="Polar residues" evidence="1">
    <location>
        <begin position="22"/>
        <end position="35"/>
    </location>
</feature>
<proteinExistence type="predicted"/>
<name>A0A1S8A645_ROSNE</name>
<dbReference type="EMBL" id="DF977452">
    <property type="protein sequence ID" value="GAW25462.1"/>
    <property type="molecule type" value="Genomic_DNA"/>
</dbReference>
<organism evidence="2">
    <name type="scientific">Rosellinia necatrix</name>
    <name type="common">White root-rot fungus</name>
    <dbReference type="NCBI Taxonomy" id="77044"/>
    <lineage>
        <taxon>Eukaryota</taxon>
        <taxon>Fungi</taxon>
        <taxon>Dikarya</taxon>
        <taxon>Ascomycota</taxon>
        <taxon>Pezizomycotina</taxon>
        <taxon>Sordariomycetes</taxon>
        <taxon>Xylariomycetidae</taxon>
        <taxon>Xylariales</taxon>
        <taxon>Xylariaceae</taxon>
        <taxon>Rosellinia</taxon>
    </lineage>
</organism>
<feature type="region of interest" description="Disordered" evidence="1">
    <location>
        <begin position="22"/>
        <end position="52"/>
    </location>
</feature>
<keyword evidence="3" id="KW-1185">Reference proteome</keyword>
<protein>
    <submittedName>
        <fullName evidence="2">Uncharacterized protein</fullName>
    </submittedName>
</protein>